<dbReference type="Proteomes" id="UP001430193">
    <property type="component" value="Unassembled WGS sequence"/>
</dbReference>
<organism evidence="1 2">
    <name type="scientific">Dyella mobilis</name>
    <dbReference type="NCBI Taxonomy" id="1849582"/>
    <lineage>
        <taxon>Bacteria</taxon>
        <taxon>Pseudomonadati</taxon>
        <taxon>Pseudomonadota</taxon>
        <taxon>Gammaproteobacteria</taxon>
        <taxon>Lysobacterales</taxon>
        <taxon>Rhodanobacteraceae</taxon>
        <taxon>Dyella</taxon>
    </lineage>
</organism>
<name>A0ABS2KLW1_9GAMM</name>
<protein>
    <recommendedName>
        <fullName evidence="3">Lipoprotein</fullName>
    </recommendedName>
</protein>
<sequence>MKRLWLLGAAALLGACGGQVVHEPAAVGDLVTPGTAPWLTVTGGDDKLEVRGLDHKLILEPAPNLAAAVQSQLGAQLQPSYFQDLVVTCSSLVAGLHVNQKKAPGKLAMDVGMHCGIWAHGFDSSHDYEAAVSAAVGEGAADQAYAQALPKLLADSAGEIATQLRGDLQKFRGAQTQH</sequence>
<dbReference type="PROSITE" id="PS51257">
    <property type="entry name" value="PROKAR_LIPOPROTEIN"/>
    <property type="match status" value="1"/>
</dbReference>
<evidence type="ECO:0000313" key="2">
    <source>
        <dbReference type="Proteomes" id="UP001430193"/>
    </source>
</evidence>
<evidence type="ECO:0008006" key="3">
    <source>
        <dbReference type="Google" id="ProtNLM"/>
    </source>
</evidence>
<proteinExistence type="predicted"/>
<gene>
    <name evidence="1" type="ORF">ISS99_19790</name>
</gene>
<comment type="caution">
    <text evidence="1">The sequence shown here is derived from an EMBL/GenBank/DDBJ whole genome shotgun (WGS) entry which is preliminary data.</text>
</comment>
<accession>A0ABS2KLW1</accession>
<dbReference type="RefSeq" id="WP_204633321.1">
    <property type="nucleotide sequence ID" value="NZ_BSOC01000001.1"/>
</dbReference>
<keyword evidence="2" id="KW-1185">Reference proteome</keyword>
<reference evidence="1" key="1">
    <citation type="submission" date="2020-10" db="EMBL/GenBank/DDBJ databases">
        <title>Phylogeny of dyella-like bacteria.</title>
        <authorList>
            <person name="Fu J."/>
        </authorList>
    </citation>
    <scope>NUCLEOTIDE SEQUENCE</scope>
    <source>
        <strain evidence="1">DHON07</strain>
    </source>
</reference>
<dbReference type="EMBL" id="JADIKF010000040">
    <property type="protein sequence ID" value="MBM7131772.1"/>
    <property type="molecule type" value="Genomic_DNA"/>
</dbReference>
<evidence type="ECO:0000313" key="1">
    <source>
        <dbReference type="EMBL" id="MBM7131772.1"/>
    </source>
</evidence>